<comment type="function">
    <text evidence="1">Could be a virulence factor.</text>
</comment>
<dbReference type="Proteomes" id="UP000643405">
    <property type="component" value="Unassembled WGS sequence"/>
</dbReference>
<sequence>MIRSILKILTAFALASALILLALNILPERREVRDPIPHEIALSDRHFLQTTKSVYGSNIEAGHEIVTLVNGDVIFPAMLEAIAEAKETINFLTYIYWSGEIAEVFAKALADKARDGVAVRVLLDWAGSIPFDQRLIDIMEDAGVIVHRFRPLHWYSIDRLNNRTHRKLLIVDGTVGFTGGVGIGDEWLGNAEAPTQWRDNHYLVKGPVVSDMQAAFAENWLEASNEVLQGAKFYPQHPSHGAVVAQHIKSSPSGGSSSMHQMLLMTLAASTSHVRIAMAYFVPDEVAIKQLLDLRRRGVKVDVIVPGDNNDVPMARRASRHLWGRLLKAGIRIHEYQPTMYHTKVIIADEQLAIIGSANFDERSLRLNDEAILNVYDQDFARKQIAIFNHDLQRTREISFQDWENRSVWDQFSDWMASLLRTQL</sequence>
<dbReference type="GO" id="GO:0032049">
    <property type="term" value="P:cardiolipin biosynthetic process"/>
    <property type="evidence" value="ECO:0007669"/>
    <property type="project" value="UniProtKB-ARBA"/>
</dbReference>
<protein>
    <recommendedName>
        <fullName evidence="3">Phospholipase D</fullName>
    </recommendedName>
    <alternativeName>
        <fullName evidence="5">Choline phosphatase</fullName>
    </alternativeName>
</protein>
<dbReference type="GO" id="GO:0008808">
    <property type="term" value="F:cardiolipin synthase activity"/>
    <property type="evidence" value="ECO:0007669"/>
    <property type="project" value="TreeGrafter"/>
</dbReference>
<dbReference type="InterPro" id="IPR025202">
    <property type="entry name" value="PLD-like_dom"/>
</dbReference>
<dbReference type="PANTHER" id="PTHR21248">
    <property type="entry name" value="CARDIOLIPIN SYNTHASE"/>
    <property type="match status" value="1"/>
</dbReference>
<evidence type="ECO:0000256" key="3">
    <source>
        <dbReference type="ARBA" id="ARBA00018392"/>
    </source>
</evidence>
<dbReference type="InterPro" id="IPR001736">
    <property type="entry name" value="PLipase_D/transphosphatidylase"/>
</dbReference>
<keyword evidence="8" id="KW-1185">Reference proteome</keyword>
<gene>
    <name evidence="7" type="ORF">ICI42_04500</name>
</gene>
<dbReference type="EMBL" id="JACVVX010000001">
    <property type="protein sequence ID" value="MBD0413909.1"/>
    <property type="molecule type" value="Genomic_DNA"/>
</dbReference>
<accession>A0A8J6PRY2</accession>
<dbReference type="SMART" id="SM00155">
    <property type="entry name" value="PLDc"/>
    <property type="match status" value="2"/>
</dbReference>
<evidence type="ECO:0000313" key="8">
    <source>
        <dbReference type="Proteomes" id="UP000643405"/>
    </source>
</evidence>
<dbReference type="GO" id="GO:0016020">
    <property type="term" value="C:membrane"/>
    <property type="evidence" value="ECO:0007669"/>
    <property type="project" value="TreeGrafter"/>
</dbReference>
<dbReference type="CDD" id="cd09159">
    <property type="entry name" value="PLDc_ybhO_like_2"/>
    <property type="match status" value="1"/>
</dbReference>
<dbReference type="Gene3D" id="3.30.870.10">
    <property type="entry name" value="Endonuclease Chain A"/>
    <property type="match status" value="2"/>
</dbReference>
<keyword evidence="4" id="KW-0964">Secreted</keyword>
<evidence type="ECO:0000313" key="7">
    <source>
        <dbReference type="EMBL" id="MBD0413909.1"/>
    </source>
</evidence>
<evidence type="ECO:0000256" key="1">
    <source>
        <dbReference type="ARBA" id="ARBA00003145"/>
    </source>
</evidence>
<comment type="subcellular location">
    <subcellularLocation>
        <location evidence="2">Secreted</location>
    </subcellularLocation>
</comment>
<dbReference type="GO" id="GO:0005576">
    <property type="term" value="C:extracellular region"/>
    <property type="evidence" value="ECO:0007669"/>
    <property type="project" value="UniProtKB-SubCell"/>
</dbReference>
<dbReference type="RefSeq" id="WP_188163304.1">
    <property type="nucleotide sequence ID" value="NZ_JACVVX010000001.1"/>
</dbReference>
<dbReference type="PANTHER" id="PTHR21248:SF22">
    <property type="entry name" value="PHOSPHOLIPASE D"/>
    <property type="match status" value="1"/>
</dbReference>
<dbReference type="CDD" id="cd09110">
    <property type="entry name" value="PLDc_CLS_1"/>
    <property type="match status" value="1"/>
</dbReference>
<dbReference type="Pfam" id="PF13091">
    <property type="entry name" value="PLDc_2"/>
    <property type="match status" value="2"/>
</dbReference>
<reference evidence="7" key="1">
    <citation type="submission" date="2020-09" db="EMBL/GenBank/DDBJ databases">
        <title>Genome seq and assembly of Tianweitania sp.</title>
        <authorList>
            <person name="Chhetri G."/>
        </authorList>
    </citation>
    <scope>NUCLEOTIDE SEQUENCE</scope>
    <source>
        <strain evidence="7">Rool2</strain>
    </source>
</reference>
<evidence type="ECO:0000259" key="6">
    <source>
        <dbReference type="PROSITE" id="PS50035"/>
    </source>
</evidence>
<organism evidence="7 8">
    <name type="scientific">Oryzicola mucosus</name>
    <dbReference type="NCBI Taxonomy" id="2767425"/>
    <lineage>
        <taxon>Bacteria</taxon>
        <taxon>Pseudomonadati</taxon>
        <taxon>Pseudomonadota</taxon>
        <taxon>Alphaproteobacteria</taxon>
        <taxon>Hyphomicrobiales</taxon>
        <taxon>Phyllobacteriaceae</taxon>
        <taxon>Oryzicola</taxon>
    </lineage>
</organism>
<dbReference type="PROSITE" id="PS50035">
    <property type="entry name" value="PLD"/>
    <property type="match status" value="2"/>
</dbReference>
<evidence type="ECO:0000256" key="4">
    <source>
        <dbReference type="ARBA" id="ARBA00022525"/>
    </source>
</evidence>
<dbReference type="AlphaFoldDB" id="A0A8J6PRY2"/>
<proteinExistence type="predicted"/>
<feature type="domain" description="PLD phosphodiesterase" evidence="6">
    <location>
        <begin position="337"/>
        <end position="364"/>
    </location>
</feature>
<feature type="domain" description="PLD phosphodiesterase" evidence="6">
    <location>
        <begin position="160"/>
        <end position="187"/>
    </location>
</feature>
<evidence type="ECO:0000256" key="2">
    <source>
        <dbReference type="ARBA" id="ARBA00004613"/>
    </source>
</evidence>
<evidence type="ECO:0000256" key="5">
    <source>
        <dbReference type="ARBA" id="ARBA00029594"/>
    </source>
</evidence>
<dbReference type="SUPFAM" id="SSF56024">
    <property type="entry name" value="Phospholipase D/nuclease"/>
    <property type="match status" value="2"/>
</dbReference>
<name>A0A8J6PRY2_9HYPH</name>
<comment type="caution">
    <text evidence="7">The sequence shown here is derived from an EMBL/GenBank/DDBJ whole genome shotgun (WGS) entry which is preliminary data.</text>
</comment>